<organism evidence="1 2">
    <name type="scientific">Coccomyxa viridis</name>
    <dbReference type="NCBI Taxonomy" id="1274662"/>
    <lineage>
        <taxon>Eukaryota</taxon>
        <taxon>Viridiplantae</taxon>
        <taxon>Chlorophyta</taxon>
        <taxon>core chlorophytes</taxon>
        <taxon>Trebouxiophyceae</taxon>
        <taxon>Trebouxiophyceae incertae sedis</taxon>
        <taxon>Coccomyxaceae</taxon>
        <taxon>Coccomyxa</taxon>
    </lineage>
</organism>
<proteinExistence type="predicted"/>
<sequence length="67" mass="6631">MADPATIGTAVGLGIPLAISEILPFIQAVSGNGILHSIAISLVACLQAVQTTEKPTSTTTTAPAAKS</sequence>
<evidence type="ECO:0000313" key="2">
    <source>
        <dbReference type="Proteomes" id="UP001497392"/>
    </source>
</evidence>
<gene>
    <name evidence="1" type="primary">g8143</name>
    <name evidence="1" type="ORF">VP750_LOCUS6999</name>
</gene>
<dbReference type="EMBL" id="CAXHTA020000012">
    <property type="protein sequence ID" value="CAL5225340.1"/>
    <property type="molecule type" value="Genomic_DNA"/>
</dbReference>
<evidence type="ECO:0000313" key="1">
    <source>
        <dbReference type="EMBL" id="CAL5225340.1"/>
    </source>
</evidence>
<accession>A0ABP1FZN7</accession>
<name>A0ABP1FZN7_9CHLO</name>
<dbReference type="Proteomes" id="UP001497392">
    <property type="component" value="Unassembled WGS sequence"/>
</dbReference>
<protein>
    <submittedName>
        <fullName evidence="1">G8143 protein</fullName>
    </submittedName>
</protein>
<keyword evidence="2" id="KW-1185">Reference proteome</keyword>
<reference evidence="1 2" key="1">
    <citation type="submission" date="2024-06" db="EMBL/GenBank/DDBJ databases">
        <authorList>
            <person name="Kraege A."/>
            <person name="Thomma B."/>
        </authorList>
    </citation>
    <scope>NUCLEOTIDE SEQUENCE [LARGE SCALE GENOMIC DNA]</scope>
</reference>
<comment type="caution">
    <text evidence="1">The sequence shown here is derived from an EMBL/GenBank/DDBJ whole genome shotgun (WGS) entry which is preliminary data.</text>
</comment>